<dbReference type="EMBL" id="CAESAN010000001">
    <property type="protein sequence ID" value="CAB4333560.1"/>
    <property type="molecule type" value="Genomic_DNA"/>
</dbReference>
<dbReference type="PANTHER" id="PTHR43048:SF3">
    <property type="entry name" value="METHYLMALONYL-COA EPIMERASE, MITOCHONDRIAL"/>
    <property type="match status" value="1"/>
</dbReference>
<dbReference type="AlphaFoldDB" id="A0A6J5Z027"/>
<dbReference type="Gene3D" id="3.10.180.10">
    <property type="entry name" value="2,3-Dihydroxybiphenyl 1,2-Dioxygenase, domain 1"/>
    <property type="match status" value="1"/>
</dbReference>
<dbReference type="PROSITE" id="PS51819">
    <property type="entry name" value="VOC"/>
    <property type="match status" value="1"/>
</dbReference>
<dbReference type="InterPro" id="IPR029068">
    <property type="entry name" value="Glyas_Bleomycin-R_OHBP_Dase"/>
</dbReference>
<dbReference type="CDD" id="cd07249">
    <property type="entry name" value="MMCE"/>
    <property type="match status" value="1"/>
</dbReference>
<dbReference type="Pfam" id="PF13669">
    <property type="entry name" value="Glyoxalase_4"/>
    <property type="match status" value="1"/>
</dbReference>
<evidence type="ECO:0000313" key="4">
    <source>
        <dbReference type="EMBL" id="CAB4333560.1"/>
    </source>
</evidence>
<organism evidence="4">
    <name type="scientific">freshwater metagenome</name>
    <dbReference type="NCBI Taxonomy" id="449393"/>
    <lineage>
        <taxon>unclassified sequences</taxon>
        <taxon>metagenomes</taxon>
        <taxon>ecological metagenomes</taxon>
    </lineage>
</organism>
<dbReference type="InterPro" id="IPR037523">
    <property type="entry name" value="VOC_core"/>
</dbReference>
<gene>
    <name evidence="4" type="ORF">UFOPK3547_00006</name>
</gene>
<dbReference type="GO" id="GO:0004493">
    <property type="term" value="F:methylmalonyl-CoA epimerase activity"/>
    <property type="evidence" value="ECO:0007669"/>
    <property type="project" value="TreeGrafter"/>
</dbReference>
<evidence type="ECO:0000259" key="3">
    <source>
        <dbReference type="PROSITE" id="PS51819"/>
    </source>
</evidence>
<dbReference type="GO" id="GO:0046491">
    <property type="term" value="P:L-methylmalonyl-CoA metabolic process"/>
    <property type="evidence" value="ECO:0007669"/>
    <property type="project" value="TreeGrafter"/>
</dbReference>
<dbReference type="InterPro" id="IPR017515">
    <property type="entry name" value="MeMalonyl-CoA_epimerase"/>
</dbReference>
<evidence type="ECO:0000256" key="2">
    <source>
        <dbReference type="ARBA" id="ARBA00022723"/>
    </source>
</evidence>
<dbReference type="PANTHER" id="PTHR43048">
    <property type="entry name" value="METHYLMALONYL-COA EPIMERASE"/>
    <property type="match status" value="1"/>
</dbReference>
<proteinExistence type="inferred from homology"/>
<reference evidence="4" key="1">
    <citation type="submission" date="2020-05" db="EMBL/GenBank/DDBJ databases">
        <authorList>
            <person name="Chiriac C."/>
            <person name="Salcher M."/>
            <person name="Ghai R."/>
            <person name="Kavagutti S V."/>
        </authorList>
    </citation>
    <scope>NUCLEOTIDE SEQUENCE</scope>
</reference>
<name>A0A6J5Z027_9ZZZZ</name>
<keyword evidence="2" id="KW-0479">Metal-binding</keyword>
<dbReference type="NCBIfam" id="TIGR03081">
    <property type="entry name" value="metmalonyl_epim"/>
    <property type="match status" value="1"/>
</dbReference>
<dbReference type="InterPro" id="IPR051785">
    <property type="entry name" value="MMCE/EMCE_epimerase"/>
</dbReference>
<evidence type="ECO:0000256" key="1">
    <source>
        <dbReference type="ARBA" id="ARBA00009308"/>
    </source>
</evidence>
<dbReference type="SUPFAM" id="SSF54593">
    <property type="entry name" value="Glyoxalase/Bleomycin resistance protein/Dihydroxybiphenyl dioxygenase"/>
    <property type="match status" value="1"/>
</dbReference>
<sequence length="136" mass="15056">MFDRIDHVGIAVEAIDPALALYEASFEMKLVHRETVEEQGVEAVLLDLGENHIELLQPLDAESPVGRFLARNGPGMHHIAYQVSDIESELERLRAAGIELIDQQPRIGIRGSRVAFAHPKYTGGVLTELVQPAEDH</sequence>
<accession>A0A6J5Z027</accession>
<protein>
    <submittedName>
        <fullName evidence="4">Unannotated protein</fullName>
    </submittedName>
</protein>
<feature type="domain" description="VOC" evidence="3">
    <location>
        <begin position="4"/>
        <end position="132"/>
    </location>
</feature>
<dbReference type="GO" id="GO:0046872">
    <property type="term" value="F:metal ion binding"/>
    <property type="evidence" value="ECO:0007669"/>
    <property type="project" value="UniProtKB-KW"/>
</dbReference>
<comment type="similarity">
    <text evidence="1">Belongs to the methylmalonyl-CoA epimerase family.</text>
</comment>